<gene>
    <name evidence="1" type="ORF">OVA965_LOCUS45855</name>
    <name evidence="2" type="ORF">TMI583_LOCUS49770</name>
</gene>
<dbReference type="Proteomes" id="UP000682733">
    <property type="component" value="Unassembled WGS sequence"/>
</dbReference>
<dbReference type="Proteomes" id="UP000677228">
    <property type="component" value="Unassembled WGS sequence"/>
</dbReference>
<proteinExistence type="predicted"/>
<evidence type="ECO:0000313" key="2">
    <source>
        <dbReference type="EMBL" id="CAF4555241.1"/>
    </source>
</evidence>
<evidence type="ECO:0000313" key="3">
    <source>
        <dbReference type="Proteomes" id="UP000682733"/>
    </source>
</evidence>
<feature type="non-terminal residue" evidence="2">
    <location>
        <position position="75"/>
    </location>
</feature>
<comment type="caution">
    <text evidence="2">The sequence shown here is derived from an EMBL/GenBank/DDBJ whole genome shotgun (WGS) entry which is preliminary data.</text>
</comment>
<sequence length="75" mass="8959">MEQLLECNNNMDDNDSLLQSAAQIYSKNQLLAITLLQTTNKDFSWRTLGDYYFKLNQHYYITLNCYLHQDDNEMQ</sequence>
<dbReference type="EMBL" id="CAJNOK010076402">
    <property type="protein sequence ID" value="CAF1674775.1"/>
    <property type="molecule type" value="Genomic_DNA"/>
</dbReference>
<evidence type="ECO:0000313" key="1">
    <source>
        <dbReference type="EMBL" id="CAF1674775.1"/>
    </source>
</evidence>
<dbReference type="AlphaFoldDB" id="A0A8S2YG39"/>
<organism evidence="2 3">
    <name type="scientific">Didymodactylos carnosus</name>
    <dbReference type="NCBI Taxonomy" id="1234261"/>
    <lineage>
        <taxon>Eukaryota</taxon>
        <taxon>Metazoa</taxon>
        <taxon>Spiralia</taxon>
        <taxon>Gnathifera</taxon>
        <taxon>Rotifera</taxon>
        <taxon>Eurotatoria</taxon>
        <taxon>Bdelloidea</taxon>
        <taxon>Philodinida</taxon>
        <taxon>Philodinidae</taxon>
        <taxon>Didymodactylos</taxon>
    </lineage>
</organism>
<accession>A0A8S2YG39</accession>
<dbReference type="EMBL" id="CAJOBA010111658">
    <property type="protein sequence ID" value="CAF4555241.1"/>
    <property type="molecule type" value="Genomic_DNA"/>
</dbReference>
<protein>
    <submittedName>
        <fullName evidence="2">Uncharacterized protein</fullName>
    </submittedName>
</protein>
<name>A0A8S2YG39_9BILA</name>
<reference evidence="2" key="1">
    <citation type="submission" date="2021-02" db="EMBL/GenBank/DDBJ databases">
        <authorList>
            <person name="Nowell W R."/>
        </authorList>
    </citation>
    <scope>NUCLEOTIDE SEQUENCE</scope>
</reference>